<dbReference type="NCBIfam" id="TIGR00229">
    <property type="entry name" value="sensory_box"/>
    <property type="match status" value="1"/>
</dbReference>
<dbReference type="PANTHER" id="PTHR44757">
    <property type="entry name" value="DIGUANYLATE CYCLASE DGCP"/>
    <property type="match status" value="1"/>
</dbReference>
<dbReference type="InterPro" id="IPR052155">
    <property type="entry name" value="Biofilm_reg_signaling"/>
</dbReference>
<evidence type="ECO:0000259" key="2">
    <source>
        <dbReference type="PROSITE" id="PS50113"/>
    </source>
</evidence>
<dbReference type="EMBL" id="VOPW01000001">
    <property type="protein sequence ID" value="TXC66555.1"/>
    <property type="molecule type" value="Genomic_DNA"/>
</dbReference>
<dbReference type="PANTHER" id="PTHR44757:SF2">
    <property type="entry name" value="BIOFILM ARCHITECTURE MAINTENANCE PROTEIN MBAA"/>
    <property type="match status" value="1"/>
</dbReference>
<organism evidence="4 5">
    <name type="scientific">Piscinibacter aquaticus</name>
    <dbReference type="NCBI Taxonomy" id="392597"/>
    <lineage>
        <taxon>Bacteria</taxon>
        <taxon>Pseudomonadati</taxon>
        <taxon>Pseudomonadota</taxon>
        <taxon>Betaproteobacteria</taxon>
        <taxon>Burkholderiales</taxon>
        <taxon>Sphaerotilaceae</taxon>
        <taxon>Piscinibacter</taxon>
    </lineage>
</organism>
<proteinExistence type="predicted"/>
<evidence type="ECO:0000259" key="3">
    <source>
        <dbReference type="PROSITE" id="PS50887"/>
    </source>
</evidence>
<dbReference type="PROSITE" id="PS50887">
    <property type="entry name" value="GGDEF"/>
    <property type="match status" value="1"/>
</dbReference>
<sequence>MGGRPDRGAVAGPAGRAVAAAEAAGQARAAGAAPVRRHAGRARRLARGGGEIGRLARVLRHVGAERAQLESFNAQVMRRLSSVMAAAPVGICFTRDKRFELVSDEFCRLFGRTEAEMLGQPASTIYASNEDYQRLGGEVGRAFADHRPYLGEWPMLRADGTRFWGQLRGRPVADGDPSAGTIWTIADISEQVAAREQLEWSATHDALTGLANRKLFSQRLARVVEALPRSMPAVVVMIDLDHFKPINDRAGHAAGDAMLKAVAAAITSRVRATDWWCAWAATSSRCCWSAARETRRCASPRTSARRSARSRCRGRARP</sequence>
<dbReference type="InterPro" id="IPR029787">
    <property type="entry name" value="Nucleotide_cyclase"/>
</dbReference>
<gene>
    <name evidence="4" type="ORF">FSC37_14085</name>
</gene>
<dbReference type="InterPro" id="IPR000014">
    <property type="entry name" value="PAS"/>
</dbReference>
<accession>A0A5C6U473</accession>
<dbReference type="Pfam" id="PF00990">
    <property type="entry name" value="GGDEF"/>
    <property type="match status" value="1"/>
</dbReference>
<dbReference type="CDD" id="cd01949">
    <property type="entry name" value="GGDEF"/>
    <property type="match status" value="1"/>
</dbReference>
<feature type="domain" description="GGDEF" evidence="3">
    <location>
        <begin position="231"/>
        <end position="318"/>
    </location>
</feature>
<comment type="caution">
    <text evidence="4">The sequence shown here is derived from an EMBL/GenBank/DDBJ whole genome shotgun (WGS) entry which is preliminary data.</text>
</comment>
<dbReference type="SMART" id="SM00267">
    <property type="entry name" value="GGDEF"/>
    <property type="match status" value="1"/>
</dbReference>
<dbReference type="SUPFAM" id="SSF55785">
    <property type="entry name" value="PYP-like sensor domain (PAS domain)"/>
    <property type="match status" value="1"/>
</dbReference>
<feature type="compositionally biased region" description="Basic residues" evidence="1">
    <location>
        <begin position="303"/>
        <end position="318"/>
    </location>
</feature>
<dbReference type="Gene3D" id="3.30.70.270">
    <property type="match status" value="1"/>
</dbReference>
<dbReference type="Gene3D" id="3.30.450.20">
    <property type="entry name" value="PAS domain"/>
    <property type="match status" value="1"/>
</dbReference>
<dbReference type="InterPro" id="IPR043128">
    <property type="entry name" value="Rev_trsase/Diguanyl_cyclase"/>
</dbReference>
<dbReference type="CDD" id="cd00130">
    <property type="entry name" value="PAS"/>
    <property type="match status" value="1"/>
</dbReference>
<reference evidence="4 5" key="1">
    <citation type="submission" date="2019-08" db="EMBL/GenBank/DDBJ databases">
        <authorList>
            <person name="Khan S.A."/>
            <person name="Jeon C.O."/>
            <person name="Jeong S.E."/>
        </authorList>
    </citation>
    <scope>NUCLEOTIDE SEQUENCE [LARGE SCALE GENOMIC DNA]</scope>
    <source>
        <strain evidence="5">IMCC1728</strain>
    </source>
</reference>
<dbReference type="NCBIfam" id="TIGR00254">
    <property type="entry name" value="GGDEF"/>
    <property type="match status" value="1"/>
</dbReference>
<feature type="region of interest" description="Disordered" evidence="1">
    <location>
        <begin position="299"/>
        <end position="318"/>
    </location>
</feature>
<dbReference type="SMART" id="SM00086">
    <property type="entry name" value="PAC"/>
    <property type="match status" value="1"/>
</dbReference>
<dbReference type="Proteomes" id="UP000321832">
    <property type="component" value="Unassembled WGS sequence"/>
</dbReference>
<dbReference type="AlphaFoldDB" id="A0A5C6U473"/>
<feature type="domain" description="PAC" evidence="2">
    <location>
        <begin position="149"/>
        <end position="200"/>
    </location>
</feature>
<dbReference type="SUPFAM" id="SSF55073">
    <property type="entry name" value="Nucleotide cyclase"/>
    <property type="match status" value="1"/>
</dbReference>
<dbReference type="PROSITE" id="PS50113">
    <property type="entry name" value="PAC"/>
    <property type="match status" value="1"/>
</dbReference>
<evidence type="ECO:0000313" key="4">
    <source>
        <dbReference type="EMBL" id="TXC66555.1"/>
    </source>
</evidence>
<keyword evidence="5" id="KW-1185">Reference proteome</keyword>
<dbReference type="InterPro" id="IPR001610">
    <property type="entry name" value="PAC"/>
</dbReference>
<dbReference type="Pfam" id="PF13426">
    <property type="entry name" value="PAS_9"/>
    <property type="match status" value="1"/>
</dbReference>
<protein>
    <submittedName>
        <fullName evidence="4">Diguanylate cyclase</fullName>
    </submittedName>
</protein>
<dbReference type="InterPro" id="IPR000160">
    <property type="entry name" value="GGDEF_dom"/>
</dbReference>
<evidence type="ECO:0000256" key="1">
    <source>
        <dbReference type="SAM" id="MobiDB-lite"/>
    </source>
</evidence>
<name>A0A5C6U473_9BURK</name>
<dbReference type="SMART" id="SM00091">
    <property type="entry name" value="PAS"/>
    <property type="match status" value="1"/>
</dbReference>
<dbReference type="InterPro" id="IPR000700">
    <property type="entry name" value="PAS-assoc_C"/>
</dbReference>
<dbReference type="InterPro" id="IPR035965">
    <property type="entry name" value="PAS-like_dom_sf"/>
</dbReference>
<evidence type="ECO:0000313" key="5">
    <source>
        <dbReference type="Proteomes" id="UP000321832"/>
    </source>
</evidence>